<evidence type="ECO:0000313" key="2">
    <source>
        <dbReference type="Proteomes" id="UP000515518"/>
    </source>
</evidence>
<protein>
    <recommendedName>
        <fullName evidence="3">Phage tail tape measure protein</fullName>
    </recommendedName>
</protein>
<name>A0A7G6RHU2_RHILV</name>
<sequence length="247" mass="26070">MASASVGEAQRRLEQVGKSLKDLSKATAKVSFKGLEKGAKTSFAAIGLAAAAATAKIAFLTTAAVKMTESSSDDLAALNQQSKETGLGISDLTTLRNISKAHGKGPDDLFSSLQNVAGSAREIERGLDNTSDAVRRANRFLGLSLPIAARAGDADTVNSLIAQSQAAGNTNLEAVQWRMQRLEQRIRSIQSGPISGRLYEANVRNATDQVGLAAMQRAQLQMISPLIAEFQELTEVAKGLRESMGPA</sequence>
<dbReference type="EMBL" id="CP050549">
    <property type="protein sequence ID" value="QND41824.1"/>
    <property type="molecule type" value="Genomic_DNA"/>
</dbReference>
<evidence type="ECO:0000313" key="1">
    <source>
        <dbReference type="EMBL" id="QND41824.1"/>
    </source>
</evidence>
<evidence type="ECO:0008006" key="3">
    <source>
        <dbReference type="Google" id="ProtNLM"/>
    </source>
</evidence>
<proteinExistence type="predicted"/>
<dbReference type="Proteomes" id="UP000515518">
    <property type="component" value="Chromosome"/>
</dbReference>
<dbReference type="AlphaFoldDB" id="A0A7G6RHU2"/>
<reference evidence="2" key="1">
    <citation type="journal article" date="2020" name="Mol. Plant Microbe">
        <title>Rhizobial microsymbionts of the narrowly endemic Oxytropis species growing in Kamchatka are characterized by significant genetic diversity and possess a set of genes that are associated with T3SS and T6SS secretion systems and can affect the development of symbiosis.</title>
        <authorList>
            <person name="Safronova V."/>
            <person name="Guro P."/>
            <person name="Sazanova A."/>
            <person name="Kuznetsova I."/>
            <person name="Belimov A."/>
            <person name="Yakubov V."/>
            <person name="Chirak E."/>
            <person name="Afonin A."/>
            <person name="Gogolev Y."/>
            <person name="Andronov E."/>
            <person name="Tikhonovich I."/>
        </authorList>
    </citation>
    <scope>NUCLEOTIDE SEQUENCE [LARGE SCALE GENOMIC DNA]</scope>
    <source>
        <strain evidence="2">RCAM0610</strain>
    </source>
</reference>
<gene>
    <name evidence="1" type="ORF">HB770_04080</name>
</gene>
<organism evidence="1 2">
    <name type="scientific">Rhizobium leguminosarum bv. viciae</name>
    <dbReference type="NCBI Taxonomy" id="387"/>
    <lineage>
        <taxon>Bacteria</taxon>
        <taxon>Pseudomonadati</taxon>
        <taxon>Pseudomonadota</taxon>
        <taxon>Alphaproteobacteria</taxon>
        <taxon>Hyphomicrobiales</taxon>
        <taxon>Rhizobiaceae</taxon>
        <taxon>Rhizobium/Agrobacterium group</taxon>
        <taxon>Rhizobium</taxon>
    </lineage>
</organism>
<accession>A0A7G6RHU2</accession>